<organism evidence="2 3">
    <name type="scientific">Dreissena polymorpha</name>
    <name type="common">Zebra mussel</name>
    <name type="synonym">Mytilus polymorpha</name>
    <dbReference type="NCBI Taxonomy" id="45954"/>
    <lineage>
        <taxon>Eukaryota</taxon>
        <taxon>Metazoa</taxon>
        <taxon>Spiralia</taxon>
        <taxon>Lophotrochozoa</taxon>
        <taxon>Mollusca</taxon>
        <taxon>Bivalvia</taxon>
        <taxon>Autobranchia</taxon>
        <taxon>Heteroconchia</taxon>
        <taxon>Euheterodonta</taxon>
        <taxon>Imparidentia</taxon>
        <taxon>Neoheterodontei</taxon>
        <taxon>Myida</taxon>
        <taxon>Dreissenoidea</taxon>
        <taxon>Dreissenidae</taxon>
        <taxon>Dreissena</taxon>
    </lineage>
</organism>
<feature type="compositionally biased region" description="Basic and acidic residues" evidence="1">
    <location>
        <begin position="1"/>
        <end position="22"/>
    </location>
</feature>
<accession>A0A9D4HSV1</accession>
<dbReference type="AlphaFoldDB" id="A0A9D4HSV1"/>
<sequence length="212" mass="23404">MAPDTKVPDGRTDGKTEGRTDGQHQNNIPPPMAVDNKWCMRPIAMLEPVLAFAVLLVNHALGAELFLNPGMEQPDMVGTWGNAWGYKVDRINTDSHTVPKVNYDPHFIEVEVALRSHEFGFGSVIDDAAYLDPGYVTYQNLLHEFFNWATVGTYKWGYNQGTPVSEGTTGKRRGATMECRERLNVGNVGNASKLGTTRERRLVVVQPGNAGT</sequence>
<protein>
    <submittedName>
        <fullName evidence="2">Uncharacterized protein</fullName>
    </submittedName>
</protein>
<proteinExistence type="predicted"/>
<evidence type="ECO:0000256" key="1">
    <source>
        <dbReference type="SAM" id="MobiDB-lite"/>
    </source>
</evidence>
<reference evidence="2" key="2">
    <citation type="submission" date="2020-11" db="EMBL/GenBank/DDBJ databases">
        <authorList>
            <person name="McCartney M.A."/>
            <person name="Auch B."/>
            <person name="Kono T."/>
            <person name="Mallez S."/>
            <person name="Becker A."/>
            <person name="Gohl D.M."/>
            <person name="Silverstein K.A.T."/>
            <person name="Koren S."/>
            <person name="Bechman K.B."/>
            <person name="Herman A."/>
            <person name="Abrahante J.E."/>
            <person name="Garbe J."/>
        </authorList>
    </citation>
    <scope>NUCLEOTIDE SEQUENCE</scope>
    <source>
        <strain evidence="2">Duluth1</strain>
        <tissue evidence="2">Whole animal</tissue>
    </source>
</reference>
<evidence type="ECO:0000313" key="3">
    <source>
        <dbReference type="Proteomes" id="UP000828390"/>
    </source>
</evidence>
<dbReference type="EMBL" id="JAIWYP010000012">
    <property type="protein sequence ID" value="KAH3729640.1"/>
    <property type="molecule type" value="Genomic_DNA"/>
</dbReference>
<feature type="region of interest" description="Disordered" evidence="1">
    <location>
        <begin position="1"/>
        <end position="31"/>
    </location>
</feature>
<reference evidence="2" key="1">
    <citation type="journal article" date="2019" name="bioRxiv">
        <title>The Genome of the Zebra Mussel, Dreissena polymorpha: A Resource for Invasive Species Research.</title>
        <authorList>
            <person name="McCartney M.A."/>
            <person name="Auch B."/>
            <person name="Kono T."/>
            <person name="Mallez S."/>
            <person name="Zhang Y."/>
            <person name="Obille A."/>
            <person name="Becker A."/>
            <person name="Abrahante J.E."/>
            <person name="Garbe J."/>
            <person name="Badalamenti J.P."/>
            <person name="Herman A."/>
            <person name="Mangelson H."/>
            <person name="Liachko I."/>
            <person name="Sullivan S."/>
            <person name="Sone E.D."/>
            <person name="Koren S."/>
            <person name="Silverstein K.A.T."/>
            <person name="Beckman K.B."/>
            <person name="Gohl D.M."/>
        </authorList>
    </citation>
    <scope>NUCLEOTIDE SEQUENCE</scope>
    <source>
        <strain evidence="2">Duluth1</strain>
        <tissue evidence="2">Whole animal</tissue>
    </source>
</reference>
<keyword evidence="3" id="KW-1185">Reference proteome</keyword>
<comment type="caution">
    <text evidence="2">The sequence shown here is derived from an EMBL/GenBank/DDBJ whole genome shotgun (WGS) entry which is preliminary data.</text>
</comment>
<gene>
    <name evidence="2" type="ORF">DPMN_055615</name>
</gene>
<name>A0A9D4HSV1_DREPO</name>
<dbReference type="Proteomes" id="UP000828390">
    <property type="component" value="Unassembled WGS sequence"/>
</dbReference>
<evidence type="ECO:0000313" key="2">
    <source>
        <dbReference type="EMBL" id="KAH3729640.1"/>
    </source>
</evidence>